<sequence>MATNTQVNHLVSMMRKELVTCNERSVRCELRRNELQHRQNQLFKVLTEALKKYERMGFSIVFTGEHELRCCTPKPEKDTFLFPLPAFSIVRKHHSLNRFEQTKQVRLSFKPTVNGNGAISYTFEKYDPDVTTYGCGELSWQAGTPGQNDGYWFINAGAHKLIMDSPLSFEGAEMLFTTLNY</sequence>
<dbReference type="RefSeq" id="WP_410002144.1">
    <property type="nucleotide sequence ID" value="NZ_BIMS01000012.1"/>
</dbReference>
<gene>
    <name evidence="1" type="ORF">FRL26_08665</name>
</gene>
<accession>A0A5Y5T9E0</accession>
<reference evidence="1" key="1">
    <citation type="submission" date="2019-08" db="EMBL/GenBank/DDBJ databases">
        <authorList>
            <consortium name="PulseNet: The National Subtyping Network for Foodborne Disease Surveillance"/>
            <person name="Tarr C.L."/>
            <person name="Trees E."/>
            <person name="Katz L.S."/>
            <person name="Carleton-Romer H.A."/>
            <person name="Stroika S."/>
            <person name="Kucerova Z."/>
            <person name="Roache K.F."/>
            <person name="Sabol A.L."/>
            <person name="Besser J."/>
            <person name="Gerner-Smidt P."/>
        </authorList>
    </citation>
    <scope>NUCLEOTIDE SEQUENCE</scope>
    <source>
        <strain evidence="1">PNUSAS086289</strain>
    </source>
</reference>
<name>A0A5Y5T9E0_SALER</name>
<dbReference type="EMBL" id="AAJCCP010000007">
    <property type="protein sequence ID" value="ECK5213765.1"/>
    <property type="molecule type" value="Genomic_DNA"/>
</dbReference>
<protein>
    <submittedName>
        <fullName evidence="1">Uncharacterized protein</fullName>
    </submittedName>
</protein>
<proteinExistence type="predicted"/>
<comment type="caution">
    <text evidence="1">The sequence shown here is derived from an EMBL/GenBank/DDBJ whole genome shotgun (WGS) entry which is preliminary data.</text>
</comment>
<evidence type="ECO:0000313" key="1">
    <source>
        <dbReference type="EMBL" id="ECK5213765.1"/>
    </source>
</evidence>
<dbReference type="AlphaFoldDB" id="A0A5Y5T9E0"/>
<organism evidence="1">
    <name type="scientific">Salmonella enterica</name>
    <name type="common">Salmonella choleraesuis</name>
    <dbReference type="NCBI Taxonomy" id="28901"/>
    <lineage>
        <taxon>Bacteria</taxon>
        <taxon>Pseudomonadati</taxon>
        <taxon>Pseudomonadota</taxon>
        <taxon>Gammaproteobacteria</taxon>
        <taxon>Enterobacterales</taxon>
        <taxon>Enterobacteriaceae</taxon>
        <taxon>Salmonella</taxon>
    </lineage>
</organism>